<dbReference type="CDD" id="cd14750">
    <property type="entry name" value="PBP2_TMBP"/>
    <property type="match status" value="1"/>
</dbReference>
<dbReference type="Proteomes" id="UP001241748">
    <property type="component" value="Unassembled WGS sequence"/>
</dbReference>
<dbReference type="Gene3D" id="3.40.190.10">
    <property type="entry name" value="Periplasmic binding protein-like II"/>
    <property type="match status" value="2"/>
</dbReference>
<dbReference type="Pfam" id="PF01547">
    <property type="entry name" value="SBP_bac_1"/>
    <property type="match status" value="1"/>
</dbReference>
<comment type="similarity">
    <text evidence="1">Belongs to the bacterial solute-binding protein 1 family.</text>
</comment>
<evidence type="ECO:0000256" key="3">
    <source>
        <dbReference type="ARBA" id="ARBA00022729"/>
    </source>
</evidence>
<keyword evidence="6" id="KW-1185">Reference proteome</keyword>
<organism evidence="5 6">
    <name type="scientific">Neobacillus driksii</name>
    <dbReference type="NCBI Taxonomy" id="3035913"/>
    <lineage>
        <taxon>Bacteria</taxon>
        <taxon>Bacillati</taxon>
        <taxon>Bacillota</taxon>
        <taxon>Bacilli</taxon>
        <taxon>Bacillales</taxon>
        <taxon>Bacillaceae</taxon>
        <taxon>Neobacillus</taxon>
    </lineage>
</organism>
<gene>
    <name evidence="5" type="ORF">P5G62_014840</name>
</gene>
<evidence type="ECO:0000256" key="2">
    <source>
        <dbReference type="ARBA" id="ARBA00022448"/>
    </source>
</evidence>
<dbReference type="PROSITE" id="PS51257">
    <property type="entry name" value="PROKAR_LIPOPROTEIN"/>
    <property type="match status" value="1"/>
</dbReference>
<evidence type="ECO:0000313" key="5">
    <source>
        <dbReference type="EMBL" id="MFB3168393.1"/>
    </source>
</evidence>
<evidence type="ECO:0000256" key="4">
    <source>
        <dbReference type="SAM" id="SignalP"/>
    </source>
</evidence>
<dbReference type="InterPro" id="IPR006059">
    <property type="entry name" value="SBP"/>
</dbReference>
<feature type="signal peptide" evidence="4">
    <location>
        <begin position="1"/>
        <end position="22"/>
    </location>
</feature>
<feature type="chain" id="PRO_5045533210" evidence="4">
    <location>
        <begin position="23"/>
        <end position="432"/>
    </location>
</feature>
<reference evidence="5 6" key="1">
    <citation type="submission" date="2024-05" db="EMBL/GenBank/DDBJ databases">
        <authorList>
            <person name="Venkateswaran K."/>
        </authorList>
    </citation>
    <scope>NUCLEOTIDE SEQUENCE [LARGE SCALE GENOMIC DNA]</scope>
    <source>
        <strain evidence="5 6">179-C4-2-HS</strain>
    </source>
</reference>
<evidence type="ECO:0000256" key="1">
    <source>
        <dbReference type="ARBA" id="ARBA00008520"/>
    </source>
</evidence>
<dbReference type="EMBL" id="JAROBZ020000001">
    <property type="protein sequence ID" value="MFB3168393.1"/>
    <property type="molecule type" value="Genomic_DNA"/>
</dbReference>
<name>A0ABV4YUZ9_9BACI</name>
<protein>
    <submittedName>
        <fullName evidence="5">ABC transporter substrate-binding protein</fullName>
    </submittedName>
</protein>
<accession>A0ABV4YUZ9</accession>
<keyword evidence="2" id="KW-0813">Transport</keyword>
<proteinExistence type="inferred from homology"/>
<dbReference type="PANTHER" id="PTHR43649">
    <property type="entry name" value="ARABINOSE-BINDING PROTEIN-RELATED"/>
    <property type="match status" value="1"/>
</dbReference>
<dbReference type="RefSeq" id="WP_306073039.1">
    <property type="nucleotide sequence ID" value="NZ_JAROBZ020000001.1"/>
</dbReference>
<sequence length="432" mass="48521">MKNTLKKLLAFILIFGVIFVSACSGGEKTNSDNGKEDGGNSDAVTIRMAVFENDPNGMMEKARQKFNEEHDNINLEFTQMSNDASQMHDQTVTQLSAGSENLDIVNMDVVWTAEFAESGWLLPLDDKFTEELQANYIGRQVDSVKYNDKTWAVPWFNDLHPLWYRTDLLEKYNLEVPETYEEAVKVAQKISKEEGIQGFTMHWGRSEQLIVSFTEFLHAKGGDFFDENGKVIINSPEAVEALQFMVDMIEKYEVVSPSAIGHSTPEDSRIPFTQGQSLFNPNWGYVYSINQADDSAVKDKTWVASNFKFEGGKKANSVGGWNFAISSSSKNPDAAWEVIKWFTSAENQKEMLVGGGYAGTQLSLYEDAEVIKANPYLEEYTKAFEDASVRPSHPQYSKMSDIAQSYIHQALSGDLSPKEALDQLAKELEDIE</sequence>
<dbReference type="PANTHER" id="PTHR43649:SF34">
    <property type="entry name" value="ABC TRANSPORTER PERIPLASMIC-BINDING PROTEIN YCJN-RELATED"/>
    <property type="match status" value="1"/>
</dbReference>
<evidence type="ECO:0000313" key="6">
    <source>
        <dbReference type="Proteomes" id="UP001241748"/>
    </source>
</evidence>
<dbReference type="SUPFAM" id="SSF53850">
    <property type="entry name" value="Periplasmic binding protein-like II"/>
    <property type="match status" value="1"/>
</dbReference>
<dbReference type="InterPro" id="IPR050490">
    <property type="entry name" value="Bact_solute-bd_prot1"/>
</dbReference>
<comment type="caution">
    <text evidence="5">The sequence shown here is derived from an EMBL/GenBank/DDBJ whole genome shotgun (WGS) entry which is preliminary data.</text>
</comment>
<keyword evidence="3 4" id="KW-0732">Signal</keyword>